<dbReference type="SUPFAM" id="SSF52833">
    <property type="entry name" value="Thioredoxin-like"/>
    <property type="match status" value="1"/>
</dbReference>
<proteinExistence type="predicted"/>
<reference evidence="1" key="1">
    <citation type="submission" date="2021-09" db="EMBL/GenBank/DDBJ databases">
        <title>Fulvivirga sp. isolated from coastal sediment.</title>
        <authorList>
            <person name="Yu H."/>
        </authorList>
    </citation>
    <scope>NUCLEOTIDE SEQUENCE</scope>
    <source>
        <strain evidence="1">1062</strain>
    </source>
</reference>
<accession>A0A9X1HY83</accession>
<dbReference type="PANTHER" id="PTHR28106">
    <property type="entry name" value="MITOCHONDRIAL ATPASE COMPLEX SUBUNIT ATP10"/>
    <property type="match status" value="1"/>
</dbReference>
<evidence type="ECO:0000313" key="2">
    <source>
        <dbReference type="Proteomes" id="UP001139409"/>
    </source>
</evidence>
<name>A0A9X1HY83_9BACT</name>
<dbReference type="Proteomes" id="UP001139409">
    <property type="component" value="Unassembled WGS sequence"/>
</dbReference>
<sequence length="179" mass="20216">MMRNFLILMLLVLPFTGYSQVTGKFFPEMEAETVQDETVNLPVDTKGKYTLLGLAYSKKSEDDLNTWFEPVYLKFIAENKGLFSSFGYDVNVYFVPMFTGVKAAAAGTAKKKAAENIDARLLPHILFYKGDLKTYKDALAFDKKDVPYFFVLDEDGKIIYATTGSFSGKKMDEIESLLE</sequence>
<dbReference type="AlphaFoldDB" id="A0A9X1HY83"/>
<dbReference type="PANTHER" id="PTHR28106:SF1">
    <property type="entry name" value="MITOCHONDRIAL ATPASE COMPLEX SUBUNIT ATP10"/>
    <property type="match status" value="1"/>
</dbReference>
<evidence type="ECO:0008006" key="3">
    <source>
        <dbReference type="Google" id="ProtNLM"/>
    </source>
</evidence>
<keyword evidence="2" id="KW-1185">Reference proteome</keyword>
<evidence type="ECO:0000313" key="1">
    <source>
        <dbReference type="EMBL" id="MCA6078644.1"/>
    </source>
</evidence>
<comment type="caution">
    <text evidence="1">The sequence shown here is derived from an EMBL/GenBank/DDBJ whole genome shotgun (WGS) entry which is preliminary data.</text>
</comment>
<dbReference type="EMBL" id="JAIXNE010000006">
    <property type="protein sequence ID" value="MCA6078644.1"/>
    <property type="molecule type" value="Genomic_DNA"/>
</dbReference>
<protein>
    <recommendedName>
        <fullName evidence="3">Thioredoxin domain-containing protein</fullName>
    </recommendedName>
</protein>
<dbReference type="Gene3D" id="3.40.30.10">
    <property type="entry name" value="Glutaredoxin"/>
    <property type="match status" value="1"/>
</dbReference>
<dbReference type="RefSeq" id="WP_225699499.1">
    <property type="nucleotide sequence ID" value="NZ_JAIXNE010000006.1"/>
</dbReference>
<organism evidence="1 2">
    <name type="scientific">Fulvivirga sedimenti</name>
    <dbReference type="NCBI Taxonomy" id="2879465"/>
    <lineage>
        <taxon>Bacteria</taxon>
        <taxon>Pseudomonadati</taxon>
        <taxon>Bacteroidota</taxon>
        <taxon>Cytophagia</taxon>
        <taxon>Cytophagales</taxon>
        <taxon>Fulvivirgaceae</taxon>
        <taxon>Fulvivirga</taxon>
    </lineage>
</organism>
<dbReference type="InterPro" id="IPR036249">
    <property type="entry name" value="Thioredoxin-like_sf"/>
</dbReference>
<gene>
    <name evidence="1" type="ORF">LDX50_27470</name>
</gene>
<dbReference type="InterPro" id="IPR007849">
    <property type="entry name" value="ATP10"/>
</dbReference>